<evidence type="ECO:0008006" key="2">
    <source>
        <dbReference type="Google" id="ProtNLM"/>
    </source>
</evidence>
<protein>
    <recommendedName>
        <fullName evidence="2">Reverse transcriptase domain-containing protein</fullName>
    </recommendedName>
</protein>
<reference evidence="1" key="1">
    <citation type="submission" date="2025-08" db="UniProtKB">
        <authorList>
            <consortium name="RefSeq"/>
        </authorList>
    </citation>
    <scope>IDENTIFICATION</scope>
</reference>
<dbReference type="RefSeq" id="XP_016461800.1">
    <property type="nucleotide sequence ID" value="XM_016606314.1"/>
</dbReference>
<dbReference type="AlphaFoldDB" id="A0A1S3ZBH2"/>
<dbReference type="InterPro" id="IPR021109">
    <property type="entry name" value="Peptidase_aspartic_dom_sf"/>
</dbReference>
<dbReference type="PaxDb" id="4097-A0A1S3ZBH2"/>
<gene>
    <name evidence="1" type="primary">LOC107785089</name>
</gene>
<dbReference type="PANTHER" id="PTHR33240">
    <property type="entry name" value="OS08G0508500 PROTEIN"/>
    <property type="match status" value="1"/>
</dbReference>
<dbReference type="KEGG" id="nta:107785089"/>
<dbReference type="CDD" id="cd00303">
    <property type="entry name" value="retropepsin_like"/>
    <property type="match status" value="1"/>
</dbReference>
<sequence>MCKYHGTHSHRTEDCRQLREEVHCLFNNGNLREFLSDRAKNHFRNRVSNKSTGGENTEPQHVINMIISGVDIPQRPMLKRTRNSVTREKRTQDYIPEGALSFSDEDAKGIIQPHNDTLVIFVIFNKTRIKRVLIDPGRSANIIQSKVIEQLGLQDRIVPAVRLLNRFNMACEITKGEIMLPINTNGIVREAKFYVNEGDMSYNTLLGRPWIHHMRAVPSTLHQVLKFPVSGGIKTICREQPAAK</sequence>
<name>A0A1S3ZBH2_TOBAC</name>
<organism evidence="1">
    <name type="scientific">Nicotiana tabacum</name>
    <name type="common">Common tobacco</name>
    <dbReference type="NCBI Taxonomy" id="4097"/>
    <lineage>
        <taxon>Eukaryota</taxon>
        <taxon>Viridiplantae</taxon>
        <taxon>Streptophyta</taxon>
        <taxon>Embryophyta</taxon>
        <taxon>Tracheophyta</taxon>
        <taxon>Spermatophyta</taxon>
        <taxon>Magnoliopsida</taxon>
        <taxon>eudicotyledons</taxon>
        <taxon>Gunneridae</taxon>
        <taxon>Pentapetalae</taxon>
        <taxon>asterids</taxon>
        <taxon>lamiids</taxon>
        <taxon>Solanales</taxon>
        <taxon>Solanaceae</taxon>
        <taxon>Nicotianoideae</taxon>
        <taxon>Nicotianeae</taxon>
        <taxon>Nicotiana</taxon>
    </lineage>
</organism>
<accession>A0A1S3ZBH2</accession>
<evidence type="ECO:0000313" key="1">
    <source>
        <dbReference type="RefSeq" id="XP_016461800.1"/>
    </source>
</evidence>
<dbReference type="PANTHER" id="PTHR33240:SF8">
    <property type="entry name" value="OS03G0439900 PROTEIN"/>
    <property type="match status" value="1"/>
</dbReference>
<dbReference type="Gene3D" id="2.40.70.10">
    <property type="entry name" value="Acid Proteases"/>
    <property type="match status" value="1"/>
</dbReference>
<proteinExistence type="predicted"/>
<dbReference type="OrthoDB" id="2919534at2759"/>